<sequence>MTLHPTALADQLHAASADAHHRLLRAAEHPWARLIASPDTPPWLASLFQRHALALLGGHGRTCPHLGPGPRVVHAFAWAPGLIVCPACRHLATPDPIEDSTCDGCRRHSDRVWAGIAQVGPILFGYGLCDTCHHTAE</sequence>
<accession>A0A4Q7ZEN3</accession>
<comment type="caution">
    <text evidence="1">The sequence shown here is derived from an EMBL/GenBank/DDBJ whole genome shotgun (WGS) entry which is preliminary data.</text>
</comment>
<name>A0A4Q7ZEN3_9ACTN</name>
<evidence type="ECO:0000313" key="2">
    <source>
        <dbReference type="Proteomes" id="UP000292564"/>
    </source>
</evidence>
<dbReference type="Proteomes" id="UP000292564">
    <property type="component" value="Unassembled WGS sequence"/>
</dbReference>
<protein>
    <submittedName>
        <fullName evidence="1">Uncharacterized protein</fullName>
    </submittedName>
</protein>
<evidence type="ECO:0000313" key="1">
    <source>
        <dbReference type="EMBL" id="RZU49202.1"/>
    </source>
</evidence>
<organism evidence="1 2">
    <name type="scientific">Krasilnikovia cinnamomea</name>
    <dbReference type="NCBI Taxonomy" id="349313"/>
    <lineage>
        <taxon>Bacteria</taxon>
        <taxon>Bacillati</taxon>
        <taxon>Actinomycetota</taxon>
        <taxon>Actinomycetes</taxon>
        <taxon>Micromonosporales</taxon>
        <taxon>Micromonosporaceae</taxon>
        <taxon>Krasilnikovia</taxon>
    </lineage>
</organism>
<dbReference type="OrthoDB" id="4775515at2"/>
<dbReference type="AlphaFoldDB" id="A0A4Q7ZEN3"/>
<proteinExistence type="predicted"/>
<dbReference type="EMBL" id="SHKY01000001">
    <property type="protein sequence ID" value="RZU49202.1"/>
    <property type="molecule type" value="Genomic_DNA"/>
</dbReference>
<keyword evidence="2" id="KW-1185">Reference proteome</keyword>
<dbReference type="RefSeq" id="WP_130508324.1">
    <property type="nucleotide sequence ID" value="NZ_SHKY01000001.1"/>
</dbReference>
<reference evidence="1 2" key="1">
    <citation type="submission" date="2019-02" db="EMBL/GenBank/DDBJ databases">
        <title>Sequencing the genomes of 1000 actinobacteria strains.</title>
        <authorList>
            <person name="Klenk H.-P."/>
        </authorList>
    </citation>
    <scope>NUCLEOTIDE SEQUENCE [LARGE SCALE GENOMIC DNA]</scope>
    <source>
        <strain evidence="1 2">DSM 45162</strain>
    </source>
</reference>
<gene>
    <name evidence="1" type="ORF">EV385_0941</name>
</gene>